<dbReference type="RefSeq" id="WP_136907766.1">
    <property type="nucleotide sequence ID" value="NZ_SWJZ01000062.1"/>
</dbReference>
<evidence type="ECO:0000313" key="2">
    <source>
        <dbReference type="EMBL" id="TKD17474.1"/>
    </source>
</evidence>
<reference evidence="2 3" key="1">
    <citation type="submission" date="2019-04" db="EMBL/GenBank/DDBJ databases">
        <title>Draft Whole-Genome sequence of the purple photosynthetic bacterium Rhodobacter capsulatus SP108 with an indigenous class A beta-lactamase.</title>
        <authorList>
            <person name="Robertson S."/>
            <person name="Meyer T.E."/>
            <person name="Kyndt J.A."/>
        </authorList>
    </citation>
    <scope>NUCLEOTIDE SEQUENCE [LARGE SCALE GENOMIC DNA]</scope>
    <source>
        <strain evidence="2 3">SP108</strain>
    </source>
</reference>
<comment type="caution">
    <text evidence="2">The sequence shown here is derived from an EMBL/GenBank/DDBJ whole genome shotgun (WGS) entry which is preliminary data.</text>
</comment>
<feature type="compositionally biased region" description="Low complexity" evidence="1">
    <location>
        <begin position="64"/>
        <end position="92"/>
    </location>
</feature>
<name>A0A4U1JQR6_RHOCA</name>
<dbReference type="AlphaFoldDB" id="A0A4U1JQR6"/>
<dbReference type="Proteomes" id="UP000310597">
    <property type="component" value="Unassembled WGS sequence"/>
</dbReference>
<dbReference type="OrthoDB" id="9926921at2"/>
<gene>
    <name evidence="2" type="ORF">FBT96_14205</name>
</gene>
<sequence>MTSPPNPPEQGREAFEEIERRFSQLLGRLGQTFEEAIAALPEGPARARTRSFVGSVDEFLAARRQAAEAPEAADPAAASVADAPSDAPAQAPRTGGGLDVSGGKVTLAFGENPPVEIDLPDVRVGAAWRVSIGGGTLRFDPD</sequence>
<proteinExistence type="predicted"/>
<feature type="region of interest" description="Disordered" evidence="1">
    <location>
        <begin position="64"/>
        <end position="100"/>
    </location>
</feature>
<evidence type="ECO:0000313" key="3">
    <source>
        <dbReference type="Proteomes" id="UP000310597"/>
    </source>
</evidence>
<protein>
    <submittedName>
        <fullName evidence="2">Uncharacterized protein</fullName>
    </submittedName>
</protein>
<dbReference type="EMBL" id="SWJZ01000062">
    <property type="protein sequence ID" value="TKD17474.1"/>
    <property type="molecule type" value="Genomic_DNA"/>
</dbReference>
<evidence type="ECO:0000256" key="1">
    <source>
        <dbReference type="SAM" id="MobiDB-lite"/>
    </source>
</evidence>
<organism evidence="2 3">
    <name type="scientific">Rhodobacter capsulatus</name>
    <name type="common">Rhodopseudomonas capsulata</name>
    <dbReference type="NCBI Taxonomy" id="1061"/>
    <lineage>
        <taxon>Bacteria</taxon>
        <taxon>Pseudomonadati</taxon>
        <taxon>Pseudomonadota</taxon>
        <taxon>Alphaproteobacteria</taxon>
        <taxon>Rhodobacterales</taxon>
        <taxon>Rhodobacter group</taxon>
        <taxon>Rhodobacter</taxon>
    </lineage>
</organism>
<accession>A0A4U1JQR6</accession>